<accession>A0ABV2YXW7</accession>
<protein>
    <submittedName>
        <fullName evidence="3">Peptidoglycan-binding protein</fullName>
    </submittedName>
</protein>
<feature type="region of interest" description="Disordered" evidence="1">
    <location>
        <begin position="47"/>
        <end position="151"/>
    </location>
</feature>
<dbReference type="EMBL" id="JBEZVI010000005">
    <property type="protein sequence ID" value="MEU3710281.1"/>
    <property type="molecule type" value="Genomic_DNA"/>
</dbReference>
<evidence type="ECO:0000313" key="4">
    <source>
        <dbReference type="Proteomes" id="UP001550853"/>
    </source>
</evidence>
<feature type="compositionally biased region" description="Pro residues" evidence="1">
    <location>
        <begin position="52"/>
        <end position="63"/>
    </location>
</feature>
<feature type="compositionally biased region" description="Low complexity" evidence="1">
    <location>
        <begin position="186"/>
        <end position="198"/>
    </location>
</feature>
<dbReference type="InterPro" id="IPR002477">
    <property type="entry name" value="Peptidoglycan-bd-like"/>
</dbReference>
<dbReference type="SUPFAM" id="SSF47090">
    <property type="entry name" value="PGBD-like"/>
    <property type="match status" value="1"/>
</dbReference>
<keyword evidence="4" id="KW-1185">Reference proteome</keyword>
<dbReference type="InterPro" id="IPR036365">
    <property type="entry name" value="PGBD-like_sf"/>
</dbReference>
<evidence type="ECO:0000259" key="2">
    <source>
        <dbReference type="Pfam" id="PF01471"/>
    </source>
</evidence>
<dbReference type="Proteomes" id="UP001550853">
    <property type="component" value="Unassembled WGS sequence"/>
</dbReference>
<feature type="compositionally biased region" description="Basic and acidic residues" evidence="1">
    <location>
        <begin position="199"/>
        <end position="208"/>
    </location>
</feature>
<comment type="caution">
    <text evidence="3">The sequence shown here is derived from an EMBL/GenBank/DDBJ whole genome shotgun (WGS) entry which is preliminary data.</text>
</comment>
<dbReference type="RefSeq" id="WP_157848067.1">
    <property type="nucleotide sequence ID" value="NZ_JBEZVI010000005.1"/>
</dbReference>
<dbReference type="Gene3D" id="1.10.101.10">
    <property type="entry name" value="PGBD-like superfamily/PGBD"/>
    <property type="match status" value="1"/>
</dbReference>
<evidence type="ECO:0000313" key="3">
    <source>
        <dbReference type="EMBL" id="MEU3710281.1"/>
    </source>
</evidence>
<sequence>MTSARCPYCLAPESGGGRPACLCAVSAPDDFEPLRLRPYVRLADPEEAAPAPAFPPAAPPPAPDTVGRRPPGAPAGTAPPGTTPPGITLPGTARPPLAVLPDLRGLRGVRPVARAGAAHRARSGTAGPTSRTVRCPEPGAEAPAPPGARSGKRAVPTVLAMAGTAVAVTAGLLGGEPFADRRDRATPPADDTAVPAAEDTARDDDRVPADVLPPSRSTARAASPGPLPDAAVSTPGAWHPRPPAHATATPPAPVTLREGTTGRRVTELQLRLRELRIFTAPVDGYYGAGLRDAVARYQARYGVPDDPRGVYGPATRASLESHTYGP</sequence>
<name>A0ABV2YXW7_9ACTN</name>
<reference evidence="3 4" key="1">
    <citation type="submission" date="2024-06" db="EMBL/GenBank/DDBJ databases">
        <title>The Natural Products Discovery Center: Release of the First 8490 Sequenced Strains for Exploring Actinobacteria Biosynthetic Diversity.</title>
        <authorList>
            <person name="Kalkreuter E."/>
            <person name="Kautsar S.A."/>
            <person name="Yang D."/>
            <person name="Bader C.D."/>
            <person name="Teijaro C.N."/>
            <person name="Fluegel L."/>
            <person name="Davis C.M."/>
            <person name="Simpson J.R."/>
            <person name="Lauterbach L."/>
            <person name="Steele A.D."/>
            <person name="Gui C."/>
            <person name="Meng S."/>
            <person name="Li G."/>
            <person name="Viehrig K."/>
            <person name="Ye F."/>
            <person name="Su P."/>
            <person name="Kiefer A.F."/>
            <person name="Nichols A."/>
            <person name="Cepeda A.J."/>
            <person name="Yan W."/>
            <person name="Fan B."/>
            <person name="Jiang Y."/>
            <person name="Adhikari A."/>
            <person name="Zheng C.-J."/>
            <person name="Schuster L."/>
            <person name="Cowan T.M."/>
            <person name="Smanski M.J."/>
            <person name="Chevrette M.G."/>
            <person name="De Carvalho L.P.S."/>
            <person name="Shen B."/>
        </authorList>
    </citation>
    <scope>NUCLEOTIDE SEQUENCE [LARGE SCALE GENOMIC DNA]</scope>
    <source>
        <strain evidence="3 4">NPDC033039</strain>
    </source>
</reference>
<dbReference type="Pfam" id="PF01471">
    <property type="entry name" value="PG_binding_1"/>
    <property type="match status" value="1"/>
</dbReference>
<feature type="compositionally biased region" description="Low complexity" evidence="1">
    <location>
        <begin position="74"/>
        <end position="92"/>
    </location>
</feature>
<feature type="region of interest" description="Disordered" evidence="1">
    <location>
        <begin position="176"/>
        <end position="262"/>
    </location>
</feature>
<organism evidence="3 4">
    <name type="scientific">Streptomyces catenulae</name>
    <dbReference type="NCBI Taxonomy" id="66875"/>
    <lineage>
        <taxon>Bacteria</taxon>
        <taxon>Bacillati</taxon>
        <taxon>Actinomycetota</taxon>
        <taxon>Actinomycetes</taxon>
        <taxon>Kitasatosporales</taxon>
        <taxon>Streptomycetaceae</taxon>
        <taxon>Streptomyces</taxon>
    </lineage>
</organism>
<feature type="compositionally biased region" description="Low complexity" evidence="1">
    <location>
        <begin position="106"/>
        <end position="116"/>
    </location>
</feature>
<dbReference type="InterPro" id="IPR036366">
    <property type="entry name" value="PGBDSf"/>
</dbReference>
<evidence type="ECO:0000256" key="1">
    <source>
        <dbReference type="SAM" id="MobiDB-lite"/>
    </source>
</evidence>
<gene>
    <name evidence="3" type="ORF">AB0E61_09275</name>
</gene>
<feature type="domain" description="Peptidoglycan binding-like" evidence="2">
    <location>
        <begin position="262"/>
        <end position="319"/>
    </location>
</feature>
<proteinExistence type="predicted"/>